<keyword evidence="4" id="KW-0663">Pyridoxal phosphate</keyword>
<comment type="catalytic activity">
    <reaction evidence="6">
        <text>N(6)-[(R)-lipoyl]-L-lysyl-[glycine-cleavage complex H protein] + glycine + H(+) = N(6)-[(R)-S(8)-aminomethyldihydrolipoyl]-L-lysyl-[glycine-cleavage complex H protein] + CO2</text>
        <dbReference type="Rhea" id="RHEA:24304"/>
        <dbReference type="Rhea" id="RHEA-COMP:10494"/>
        <dbReference type="Rhea" id="RHEA-COMP:10495"/>
        <dbReference type="ChEBI" id="CHEBI:15378"/>
        <dbReference type="ChEBI" id="CHEBI:16526"/>
        <dbReference type="ChEBI" id="CHEBI:57305"/>
        <dbReference type="ChEBI" id="CHEBI:83099"/>
        <dbReference type="ChEBI" id="CHEBI:83143"/>
        <dbReference type="EC" id="1.4.4.2"/>
    </reaction>
</comment>
<dbReference type="NCBIfam" id="NF003346">
    <property type="entry name" value="PRK04366.1"/>
    <property type="match status" value="1"/>
</dbReference>
<dbReference type="InterPro" id="IPR015422">
    <property type="entry name" value="PyrdxlP-dep_Trfase_small"/>
</dbReference>
<dbReference type="Pfam" id="PF02347">
    <property type="entry name" value="GDC-P"/>
    <property type="match status" value="1"/>
</dbReference>
<dbReference type="eggNOG" id="COG1003">
    <property type="taxonomic scope" value="Bacteria"/>
</dbReference>
<dbReference type="RefSeq" id="WP_024266392.1">
    <property type="nucleotide sequence ID" value="NC_023035.1"/>
</dbReference>
<accession>V5WD14</accession>
<dbReference type="InterPro" id="IPR015421">
    <property type="entry name" value="PyrdxlP-dep_Trfase_major"/>
</dbReference>
<evidence type="ECO:0000256" key="3">
    <source>
        <dbReference type="ARBA" id="ARBA00012134"/>
    </source>
</evidence>
<name>V5WD14_9SPIO</name>
<gene>
    <name evidence="9" type="ORF">L21SP2_0013</name>
</gene>
<dbReference type="Proteomes" id="UP000018680">
    <property type="component" value="Chromosome"/>
</dbReference>
<evidence type="ECO:0000313" key="9">
    <source>
        <dbReference type="EMBL" id="AHC13459.1"/>
    </source>
</evidence>
<dbReference type="InterPro" id="IPR049315">
    <property type="entry name" value="GDC-P_N"/>
</dbReference>
<reference evidence="9 10" key="1">
    <citation type="journal article" date="2015" name="Stand. Genomic Sci.">
        <title>Complete genome sequence and description of Salinispira pacifica gen. nov., sp. nov., a novel spirochaete isolated form a hypersaline microbial mat.</title>
        <authorList>
            <person name="Ben Hania W."/>
            <person name="Joseph M."/>
            <person name="Schumann P."/>
            <person name="Bunk B."/>
            <person name="Fiebig A."/>
            <person name="Sproer C."/>
            <person name="Klenk H.P."/>
            <person name="Fardeau M.L."/>
            <person name="Spring S."/>
        </authorList>
    </citation>
    <scope>NUCLEOTIDE SEQUENCE [LARGE SCALE GENOMIC DNA]</scope>
    <source>
        <strain evidence="9 10">L21-RPul-D2</strain>
    </source>
</reference>
<evidence type="ECO:0000256" key="6">
    <source>
        <dbReference type="ARBA" id="ARBA00049026"/>
    </source>
</evidence>
<dbReference type="KEGG" id="slr:L21SP2_0013"/>
<evidence type="ECO:0000256" key="5">
    <source>
        <dbReference type="ARBA" id="ARBA00023002"/>
    </source>
</evidence>
<evidence type="ECO:0000256" key="1">
    <source>
        <dbReference type="ARBA" id="ARBA00001933"/>
    </source>
</evidence>
<dbReference type="InterPro" id="IPR020581">
    <property type="entry name" value="GDC_P"/>
</dbReference>
<dbReference type="InterPro" id="IPR049316">
    <property type="entry name" value="GDC-P_C"/>
</dbReference>
<dbReference type="Gene3D" id="6.20.440.10">
    <property type="match status" value="1"/>
</dbReference>
<dbReference type="AlphaFoldDB" id="V5WD14"/>
<dbReference type="EMBL" id="CP006939">
    <property type="protein sequence ID" value="AHC13459.1"/>
    <property type="molecule type" value="Genomic_DNA"/>
</dbReference>
<evidence type="ECO:0000259" key="7">
    <source>
        <dbReference type="Pfam" id="PF02347"/>
    </source>
</evidence>
<dbReference type="GO" id="GO:0004375">
    <property type="term" value="F:glycine dehydrogenase (decarboxylating) activity"/>
    <property type="evidence" value="ECO:0007669"/>
    <property type="project" value="UniProtKB-EC"/>
</dbReference>
<protein>
    <recommendedName>
        <fullName evidence="3">glycine dehydrogenase (aminomethyl-transferring)</fullName>
        <ecNumber evidence="3">1.4.4.2</ecNumber>
    </recommendedName>
</protein>
<dbReference type="GO" id="GO:0005829">
    <property type="term" value="C:cytosol"/>
    <property type="evidence" value="ECO:0007669"/>
    <property type="project" value="TreeGrafter"/>
</dbReference>
<organism evidence="9 10">
    <name type="scientific">Salinispira pacifica</name>
    <dbReference type="NCBI Taxonomy" id="1307761"/>
    <lineage>
        <taxon>Bacteria</taxon>
        <taxon>Pseudomonadati</taxon>
        <taxon>Spirochaetota</taxon>
        <taxon>Spirochaetia</taxon>
        <taxon>Spirochaetales</taxon>
        <taxon>Spirochaetaceae</taxon>
        <taxon>Salinispira</taxon>
    </lineage>
</organism>
<dbReference type="Pfam" id="PF21478">
    <property type="entry name" value="GcvP2_C"/>
    <property type="match status" value="1"/>
</dbReference>
<dbReference type="HOGENOM" id="CLU_004620_5_0_12"/>
<dbReference type="EC" id="1.4.4.2" evidence="3"/>
<evidence type="ECO:0000256" key="4">
    <source>
        <dbReference type="ARBA" id="ARBA00022898"/>
    </source>
</evidence>
<dbReference type="SUPFAM" id="SSF53383">
    <property type="entry name" value="PLP-dependent transferases"/>
    <property type="match status" value="1"/>
</dbReference>
<dbReference type="InterPro" id="IPR015424">
    <property type="entry name" value="PyrdxlP-dep_Trfase"/>
</dbReference>
<proteinExistence type="predicted"/>
<evidence type="ECO:0000256" key="2">
    <source>
        <dbReference type="ARBA" id="ARBA00003788"/>
    </source>
</evidence>
<dbReference type="FunFam" id="3.40.640.10:FF:000224">
    <property type="entry name" value="Probable glycine dehydrogenase (decarboxylating) subunit 2"/>
    <property type="match status" value="1"/>
</dbReference>
<dbReference type="Gene3D" id="3.40.640.10">
    <property type="entry name" value="Type I PLP-dependent aspartate aminotransferase-like (Major domain)"/>
    <property type="match status" value="1"/>
</dbReference>
<sequence>MNNDQNTQPAADPGHIPLLWENIDTSRKNQYIKPVENERMPEAFKAMARKGAGGNTPSLRLPQHNELYIVRHFTRLAASNFSIDSNMYPLGSCTMKYNPRVNDAVASAAGFASVHPADAEKAQGSMEVLFNLQHQLAQLSGFDAVALSPAAGAQGELTGVMMIRKYHESRGDFGRTTVLVPDTAHGTNPATVAMCGMNVRTIPSNEAGQVDLAELDGLLDESIAGMMLTNPNTLGIFEKDVVEICSRVHKAGGLMYGDGANFNAIAGIVRPAALGFDVMHFNLHKTFGTPHGGGGPGAGPVGCTWELQEFLPGPLIRKDKDRYAAYTPGKSIGKLKTGFGNFGILLRSYAYITGHGIDGITTNSEMAVLKANYLRNLLAKYLPAHHGTPSMHEFVASNPLKNGVSTMDIAKMLLDRGFHAPTVYFPLTVKEALMIEPTESESFEEIEAFAQALMEILDTAEKDPEAAHRAPETTRLGRLDEVAANRKPVLHHKL</sequence>
<dbReference type="PANTHER" id="PTHR11773:SF1">
    <property type="entry name" value="GLYCINE DEHYDROGENASE (DECARBOXYLATING), MITOCHONDRIAL"/>
    <property type="match status" value="1"/>
</dbReference>
<evidence type="ECO:0000313" key="10">
    <source>
        <dbReference type="Proteomes" id="UP000018680"/>
    </source>
</evidence>
<feature type="domain" description="Glycine dehydrogenase C-terminal" evidence="8">
    <location>
        <begin position="364"/>
        <end position="461"/>
    </location>
</feature>
<keyword evidence="10" id="KW-1185">Reference proteome</keyword>
<dbReference type="Gene3D" id="3.90.1150.10">
    <property type="entry name" value="Aspartate Aminotransferase, domain 1"/>
    <property type="match status" value="1"/>
</dbReference>
<dbReference type="GO" id="GO:0030170">
    <property type="term" value="F:pyridoxal phosphate binding"/>
    <property type="evidence" value="ECO:0007669"/>
    <property type="project" value="TreeGrafter"/>
</dbReference>
<dbReference type="GO" id="GO:0016594">
    <property type="term" value="F:glycine binding"/>
    <property type="evidence" value="ECO:0007669"/>
    <property type="project" value="TreeGrafter"/>
</dbReference>
<dbReference type="PANTHER" id="PTHR11773">
    <property type="entry name" value="GLYCINE DEHYDROGENASE, DECARBOXYLATING"/>
    <property type="match status" value="1"/>
</dbReference>
<dbReference type="PATRIC" id="fig|1307761.3.peg.13"/>
<feature type="domain" description="Glycine cleavage system P-protein N-terminal" evidence="7">
    <location>
        <begin position="64"/>
        <end position="322"/>
    </location>
</feature>
<evidence type="ECO:0000259" key="8">
    <source>
        <dbReference type="Pfam" id="PF21478"/>
    </source>
</evidence>
<dbReference type="GO" id="GO:0019464">
    <property type="term" value="P:glycine decarboxylation via glycine cleavage system"/>
    <property type="evidence" value="ECO:0007669"/>
    <property type="project" value="TreeGrafter"/>
</dbReference>
<keyword evidence="5 9" id="KW-0560">Oxidoreductase</keyword>
<dbReference type="STRING" id="1307761.L21SP2_0013"/>
<dbReference type="GO" id="GO:0005960">
    <property type="term" value="C:glycine cleavage complex"/>
    <property type="evidence" value="ECO:0007669"/>
    <property type="project" value="TreeGrafter"/>
</dbReference>
<comment type="function">
    <text evidence="2">The glycine cleavage system catalyzes the degradation of glycine. The P protein binds the alpha-amino group of glycine through its pyridoxal phosphate cofactor; CO(2) is released and the remaining methylamine moiety is then transferred to the lipoamide cofactor of the H protein.</text>
</comment>
<comment type="cofactor">
    <cofactor evidence="1">
        <name>pyridoxal 5'-phosphate</name>
        <dbReference type="ChEBI" id="CHEBI:597326"/>
    </cofactor>
</comment>